<dbReference type="EMBL" id="CABIJS010000222">
    <property type="protein sequence ID" value="VUZ47077.1"/>
    <property type="molecule type" value="Genomic_DNA"/>
</dbReference>
<name>A0A564YIE5_HYMDI</name>
<feature type="compositionally biased region" description="Pro residues" evidence="6">
    <location>
        <begin position="596"/>
        <end position="613"/>
    </location>
</feature>
<comment type="subcellular location">
    <subcellularLocation>
        <location evidence="2">Cytoplasm</location>
    </subcellularLocation>
    <subcellularLocation>
        <location evidence="1">Nucleus</location>
    </subcellularLocation>
</comment>
<evidence type="ECO:0000313" key="10">
    <source>
        <dbReference type="Proteomes" id="UP000321570"/>
    </source>
</evidence>
<feature type="region of interest" description="Disordered" evidence="6">
    <location>
        <begin position="1082"/>
        <end position="1110"/>
    </location>
</feature>
<dbReference type="PANTHER" id="PTHR13587:SF7">
    <property type="entry name" value="INTEGRATOR COMPLEX SUBUNIT 3"/>
    <property type="match status" value="1"/>
</dbReference>
<keyword evidence="4" id="KW-0963">Cytoplasm</keyword>
<feature type="domain" description="Integrator complex subunit 3 N-terminal" evidence="7">
    <location>
        <begin position="59"/>
        <end position="467"/>
    </location>
</feature>
<accession>A0A564YIE5</accession>
<keyword evidence="5" id="KW-0539">Nucleus</keyword>
<dbReference type="InterPro" id="IPR056518">
    <property type="entry name" value="HEAT_Ints3_C"/>
</dbReference>
<evidence type="ECO:0000256" key="3">
    <source>
        <dbReference type="ARBA" id="ARBA00006130"/>
    </source>
</evidence>
<feature type="region of interest" description="Disordered" evidence="6">
    <location>
        <begin position="1185"/>
        <end position="1442"/>
    </location>
</feature>
<dbReference type="InterPro" id="IPR045334">
    <property type="entry name" value="INTS3"/>
</dbReference>
<evidence type="ECO:0000313" key="9">
    <source>
        <dbReference type="EMBL" id="VUZ47077.1"/>
    </source>
</evidence>
<protein>
    <recommendedName>
        <fullName evidence="11">SOSS complex subunit A homolog</fullName>
    </recommendedName>
</protein>
<dbReference type="PANTHER" id="PTHR13587">
    <property type="entry name" value="INTEGRATOR COMPLEX SUBUNIT 3"/>
    <property type="match status" value="1"/>
</dbReference>
<feature type="compositionally biased region" description="Gly residues" evidence="6">
    <location>
        <begin position="508"/>
        <end position="524"/>
    </location>
</feature>
<proteinExistence type="inferred from homology"/>
<feature type="compositionally biased region" description="Low complexity" evidence="6">
    <location>
        <begin position="1371"/>
        <end position="1381"/>
    </location>
</feature>
<evidence type="ECO:0000256" key="4">
    <source>
        <dbReference type="ARBA" id="ARBA00022490"/>
    </source>
</evidence>
<reference evidence="9 10" key="1">
    <citation type="submission" date="2019-07" db="EMBL/GenBank/DDBJ databases">
        <authorList>
            <person name="Jastrzebski P J."/>
            <person name="Paukszto L."/>
            <person name="Jastrzebski P J."/>
        </authorList>
    </citation>
    <scope>NUCLEOTIDE SEQUENCE [LARGE SCALE GENOMIC DNA]</scope>
    <source>
        <strain evidence="9 10">WMS-il1</strain>
    </source>
</reference>
<feature type="compositionally biased region" description="Low complexity" evidence="6">
    <location>
        <begin position="1305"/>
        <end position="1345"/>
    </location>
</feature>
<feature type="compositionally biased region" description="Basic residues" evidence="6">
    <location>
        <begin position="1361"/>
        <end position="1370"/>
    </location>
</feature>
<evidence type="ECO:0000259" key="8">
    <source>
        <dbReference type="Pfam" id="PF24566"/>
    </source>
</evidence>
<dbReference type="GO" id="GO:0005737">
    <property type="term" value="C:cytoplasm"/>
    <property type="evidence" value="ECO:0007669"/>
    <property type="project" value="UniProtKB-SubCell"/>
</dbReference>
<feature type="compositionally biased region" description="Acidic residues" evidence="6">
    <location>
        <begin position="1262"/>
        <end position="1271"/>
    </location>
</feature>
<feature type="domain" description="Ints3-like C-terminal" evidence="8">
    <location>
        <begin position="730"/>
        <end position="1180"/>
    </location>
</feature>
<dbReference type="Pfam" id="PF24566">
    <property type="entry name" value="HEAT_Ints3_C"/>
    <property type="match status" value="1"/>
</dbReference>
<dbReference type="GO" id="GO:0005634">
    <property type="term" value="C:nucleus"/>
    <property type="evidence" value="ECO:0007669"/>
    <property type="project" value="UniProtKB-SubCell"/>
</dbReference>
<dbReference type="InterPro" id="IPR019333">
    <property type="entry name" value="INTS3_N"/>
</dbReference>
<feature type="compositionally biased region" description="Basic and acidic residues" evidence="6">
    <location>
        <begin position="1219"/>
        <end position="1233"/>
    </location>
</feature>
<feature type="compositionally biased region" description="Low complexity" evidence="6">
    <location>
        <begin position="1235"/>
        <end position="1244"/>
    </location>
</feature>
<evidence type="ECO:0000256" key="5">
    <source>
        <dbReference type="ARBA" id="ARBA00023242"/>
    </source>
</evidence>
<organism evidence="9 10">
    <name type="scientific">Hymenolepis diminuta</name>
    <name type="common">Rat tapeworm</name>
    <dbReference type="NCBI Taxonomy" id="6216"/>
    <lineage>
        <taxon>Eukaryota</taxon>
        <taxon>Metazoa</taxon>
        <taxon>Spiralia</taxon>
        <taxon>Lophotrochozoa</taxon>
        <taxon>Platyhelminthes</taxon>
        <taxon>Cestoda</taxon>
        <taxon>Eucestoda</taxon>
        <taxon>Cyclophyllidea</taxon>
        <taxon>Hymenolepididae</taxon>
        <taxon>Hymenolepis</taxon>
    </lineage>
</organism>
<evidence type="ECO:0008006" key="11">
    <source>
        <dbReference type="Google" id="ProtNLM"/>
    </source>
</evidence>
<evidence type="ECO:0000256" key="2">
    <source>
        <dbReference type="ARBA" id="ARBA00004496"/>
    </source>
</evidence>
<dbReference type="Pfam" id="PF10189">
    <property type="entry name" value="Ints3_N"/>
    <property type="match status" value="1"/>
</dbReference>
<feature type="region of interest" description="Disordered" evidence="6">
    <location>
        <begin position="504"/>
        <end position="636"/>
    </location>
</feature>
<evidence type="ECO:0000259" key="7">
    <source>
        <dbReference type="Pfam" id="PF10189"/>
    </source>
</evidence>
<gene>
    <name evidence="9" type="ORF">WMSIL1_LOCUS6680</name>
</gene>
<evidence type="ECO:0000256" key="6">
    <source>
        <dbReference type="SAM" id="MobiDB-lite"/>
    </source>
</evidence>
<keyword evidence="10" id="KW-1185">Reference proteome</keyword>
<comment type="similarity">
    <text evidence="3">Belongs to the Integrator subunit 3 family.</text>
</comment>
<sequence length="1442" mass="160219">MAEIPLAPNRLLNLTPIEAVPSYLTIFENAAAEVRKIKETESNVVNSSMNLKGSEDDIKRLQVGLMYIALTDSTATKWAMQDIFLISRDNLIYILSEITRLIAEVWPKFQPDVHKNALHIVDELFATRGANIDLLMMHLLRRINSGDLSQSNLWLAQAVLDLCIKYRESLVTDRKQNLLQYTIFHFLRIIPDHHCETNPYITQLPASSRPLGLNSLFQRESKFIVDLIRSNYDQCCFGREFIRMLYIVSGLPPFQKLWNDIFNDLPTLNTSKSVPEILLNATNPSMNNFLISFEMEKYTHFMLQFVHVAPHFPTRRYQEMFTTKFFSSPEREPQRYNLIRFMVSNIHPTNEMLASSLITRWQVIIWLMSTCKSVYFEQCALSLFFNWFTFQPGEPIMNIEPAVLLLMNGLMLNIGGPLYGGLMEYFLKTANNFHPSLTGKFVHSIRAGLTQSLRLGVIRSLTPTMENLFRFRQDIFREFSNILGSLFEPNLPVSPVIKGLPDPLLKKSGGGGGGDSGGKGGVGSIDGNKLPYHQSRAPTLAKSPHLNSDPFKRNRESPGTSSASNAGVPLDPRLRRGSQSPFLPLPGNRSNTTVKPRPPSPIEPTFSPPPSPPSEFEDRKRQFPEGGKGAFNVRFPKLPSSPELKIDEAAGMETIQQRVAELRKRFTSYQMHYTHKTKTSVNVMEILNQFDGEIHKYLEKLIFNARDVGLLKETDIISSEDSRGSTPASLSDDTSFADVCESLQNLIEAVLEDDYSDDLAILGRIADVISQVCLPFFDTSAEFGDKKLLESNQIRSSLLPFQMPITKEQIENSLASPVFVPLRSLCEMNRNDAKREILLLLLTEIQIRQPRIGYHLLYFLTVSNNINDEKMIAYKNFCASSENSSLLECLHRDLQLLVDDNGFLFCYLLPNIYNVFASEVGNKAQFIRLIVSKADSYQVNYLISEILRGHLNLFPRSDISEVLKASLDWSTTEQSFFWQLVGAHELPTKHFLPLVSLVDGVKHAEACSQLLLILQLEKPTLEIIRLLLTRAASNLNSESVDDANADDLLSVTSLHYWGRPGGVYARRFAEILGSMITSAVSSLRPSGDAEDGSGSTSSGRKRTSIKSSGNSTDQLSLLISILTHLECMRRNCKNIAKNKKNEASCPVLQSTELQTSLQQVIASSTVPSNVKDRFAELLSLVEREDITPTSSRSSTSGRGSRQETSGEATGSSKGGHSLRNLDSRRAAEAERKRQSAAASGSGSSIALGNNKKKQSCKKLDQDGDGEGEDSSDNANSKTGANSNNDTNSINNANSDSDDDDESEGPLAIDDSLDAASPSSAASESQAPAAGRTTDSSILEITISSSESDDGEEDKPVESRPKKTTATKKRAPPASKKQPPAKRVASSQGVRKVVNLDDDEESENSDNNNNNSNDKDGSDSGDDTPRGPTSKRRKMVSRRLLDD</sequence>
<feature type="compositionally biased region" description="Low complexity" evidence="6">
    <location>
        <begin position="1281"/>
        <end position="1294"/>
    </location>
</feature>
<evidence type="ECO:0000256" key="1">
    <source>
        <dbReference type="ARBA" id="ARBA00004123"/>
    </source>
</evidence>
<feature type="compositionally biased region" description="Low complexity" evidence="6">
    <location>
        <begin position="1189"/>
        <end position="1207"/>
    </location>
</feature>
<dbReference type="Proteomes" id="UP000321570">
    <property type="component" value="Unassembled WGS sequence"/>
</dbReference>